<evidence type="ECO:0000313" key="2">
    <source>
        <dbReference type="EMBL" id="KAF9142663.1"/>
    </source>
</evidence>
<protein>
    <submittedName>
        <fullName evidence="2">Uncharacterized protein</fullName>
    </submittedName>
</protein>
<sequence>MHQPRRQHRKMNEPKGEQEQKFRMGEQTIKIVPQWNGKIHYHRMNEILDAFPTAAGFEIDGDALDFLTKDNGDLCIPPIIGHYPNRIIDVVPGTPQGSSARPRGPQAVMA</sequence>
<evidence type="ECO:0000256" key="1">
    <source>
        <dbReference type="SAM" id="MobiDB-lite"/>
    </source>
</evidence>
<dbReference type="Proteomes" id="UP000748756">
    <property type="component" value="Unassembled WGS sequence"/>
</dbReference>
<proteinExistence type="predicted"/>
<dbReference type="OrthoDB" id="2315604at2759"/>
<organism evidence="2 3">
    <name type="scientific">Linnemannia schmuckeri</name>
    <dbReference type="NCBI Taxonomy" id="64567"/>
    <lineage>
        <taxon>Eukaryota</taxon>
        <taxon>Fungi</taxon>
        <taxon>Fungi incertae sedis</taxon>
        <taxon>Mucoromycota</taxon>
        <taxon>Mortierellomycotina</taxon>
        <taxon>Mortierellomycetes</taxon>
        <taxon>Mortierellales</taxon>
        <taxon>Mortierellaceae</taxon>
        <taxon>Linnemannia</taxon>
    </lineage>
</organism>
<evidence type="ECO:0000313" key="3">
    <source>
        <dbReference type="Proteomes" id="UP000748756"/>
    </source>
</evidence>
<dbReference type="AlphaFoldDB" id="A0A9P5V6X7"/>
<reference evidence="2" key="1">
    <citation type="journal article" date="2020" name="Fungal Divers.">
        <title>Resolving the Mortierellaceae phylogeny through synthesis of multi-gene phylogenetics and phylogenomics.</title>
        <authorList>
            <person name="Vandepol N."/>
            <person name="Liber J."/>
            <person name="Desiro A."/>
            <person name="Na H."/>
            <person name="Kennedy M."/>
            <person name="Barry K."/>
            <person name="Grigoriev I.V."/>
            <person name="Miller A.N."/>
            <person name="O'Donnell K."/>
            <person name="Stajich J.E."/>
            <person name="Bonito G."/>
        </authorList>
    </citation>
    <scope>NUCLEOTIDE SEQUENCE</scope>
    <source>
        <strain evidence="2">NRRL 6426</strain>
    </source>
</reference>
<keyword evidence="3" id="KW-1185">Reference proteome</keyword>
<accession>A0A9P5V6X7</accession>
<gene>
    <name evidence="2" type="ORF">BG015_000707</name>
</gene>
<comment type="caution">
    <text evidence="2">The sequence shown here is derived from an EMBL/GenBank/DDBJ whole genome shotgun (WGS) entry which is preliminary data.</text>
</comment>
<feature type="region of interest" description="Disordered" evidence="1">
    <location>
        <begin position="1"/>
        <end position="26"/>
    </location>
</feature>
<name>A0A9P5V6X7_9FUNG</name>
<dbReference type="EMBL" id="JAAAUQ010001115">
    <property type="protein sequence ID" value="KAF9142663.1"/>
    <property type="molecule type" value="Genomic_DNA"/>
</dbReference>
<feature type="compositionally biased region" description="Basic and acidic residues" evidence="1">
    <location>
        <begin position="10"/>
        <end position="24"/>
    </location>
</feature>